<evidence type="ECO:0000256" key="3">
    <source>
        <dbReference type="ARBA" id="ARBA00012560"/>
    </source>
</evidence>
<dbReference type="Gene3D" id="3.20.20.80">
    <property type="entry name" value="Glycosidases"/>
    <property type="match status" value="1"/>
</dbReference>
<evidence type="ECO:0000256" key="4">
    <source>
        <dbReference type="ARBA" id="ARBA00020295"/>
    </source>
</evidence>
<dbReference type="GO" id="GO:0004134">
    <property type="term" value="F:4-alpha-glucanotransferase activity"/>
    <property type="evidence" value="ECO:0007669"/>
    <property type="project" value="UniProtKB-EC"/>
</dbReference>
<dbReference type="PANTHER" id="PTHR32438:SF5">
    <property type="entry name" value="4-ALPHA-GLUCANOTRANSFERASE DPE1, CHLOROPLASTIC_AMYLOPLASTIC"/>
    <property type="match status" value="1"/>
</dbReference>
<protein>
    <recommendedName>
        <fullName evidence="4 10">4-alpha-glucanotransferase</fullName>
        <ecNumber evidence="3 10">2.4.1.25</ecNumber>
    </recommendedName>
    <alternativeName>
        <fullName evidence="8 10">Amylomaltase</fullName>
    </alternativeName>
    <alternativeName>
        <fullName evidence="9 10">Disproportionating enzyme</fullName>
    </alternativeName>
</protein>
<comment type="catalytic activity">
    <reaction evidence="1 10">
        <text>Transfers a segment of a (1-&gt;4)-alpha-D-glucan to a new position in an acceptor, which may be glucose or a (1-&gt;4)-alpha-D-glucan.</text>
        <dbReference type="EC" id="2.4.1.25"/>
    </reaction>
</comment>
<gene>
    <name evidence="11" type="primary">malQ</name>
    <name evidence="11" type="ORF">SGCZBJ_01580</name>
</gene>
<comment type="caution">
    <text evidence="11">The sequence shown here is derived from an EMBL/GenBank/DDBJ whole genome shotgun (WGS) entry which is preliminary data.</text>
</comment>
<dbReference type="EC" id="2.4.1.25" evidence="3 10"/>
<evidence type="ECO:0000256" key="6">
    <source>
        <dbReference type="ARBA" id="ARBA00022679"/>
    </source>
</evidence>
<dbReference type="InterPro" id="IPR003385">
    <property type="entry name" value="Glyco_hydro_77"/>
</dbReference>
<evidence type="ECO:0000313" key="12">
    <source>
        <dbReference type="Proteomes" id="UP000234479"/>
    </source>
</evidence>
<dbReference type="InterPro" id="IPR017853">
    <property type="entry name" value="GH"/>
</dbReference>
<name>A0A2N5DRI7_9CAUL</name>
<keyword evidence="6 10" id="KW-0808">Transferase</keyword>
<dbReference type="PANTHER" id="PTHR32438">
    <property type="entry name" value="4-ALPHA-GLUCANOTRANSFERASE DPE1, CHLOROPLASTIC/AMYLOPLASTIC"/>
    <property type="match status" value="1"/>
</dbReference>
<organism evidence="11 12">
    <name type="scientific">Caulobacter zeae</name>
    <dbReference type="NCBI Taxonomy" id="2055137"/>
    <lineage>
        <taxon>Bacteria</taxon>
        <taxon>Pseudomonadati</taxon>
        <taxon>Pseudomonadota</taxon>
        <taxon>Alphaproteobacteria</taxon>
        <taxon>Caulobacterales</taxon>
        <taxon>Caulobacteraceae</taxon>
        <taxon>Caulobacter</taxon>
    </lineage>
</organism>
<keyword evidence="7 10" id="KW-0119">Carbohydrate metabolism</keyword>
<evidence type="ECO:0000256" key="10">
    <source>
        <dbReference type="RuleBase" id="RU361207"/>
    </source>
</evidence>
<reference evidence="11 12" key="1">
    <citation type="submission" date="2017-12" db="EMBL/GenBank/DDBJ databases">
        <title>The genome sequence of Caulobacter sp. 410.</title>
        <authorList>
            <person name="Gao J."/>
            <person name="Mao X."/>
            <person name="Sun J."/>
        </authorList>
    </citation>
    <scope>NUCLEOTIDE SEQUENCE [LARGE SCALE GENOMIC DNA]</scope>
    <source>
        <strain evidence="11 12">410</strain>
    </source>
</reference>
<evidence type="ECO:0000256" key="5">
    <source>
        <dbReference type="ARBA" id="ARBA00022676"/>
    </source>
</evidence>
<keyword evidence="12" id="KW-1185">Reference proteome</keyword>
<evidence type="ECO:0000256" key="9">
    <source>
        <dbReference type="ARBA" id="ARBA00031501"/>
    </source>
</evidence>
<accession>A0A2N5DRI7</accession>
<proteinExistence type="inferred from homology"/>
<sequence length="655" mass="69130">MSREPLLELAQAVGVLVDWTDFNGVERQVGRETIAAVLAALGHDPKAPQEALAQLGRRGRGDLMIVQAGASLRLASASGHARLTLEDGQTLDLAASDGQISVTIETPGYHWLDLDEQRLSLAVCPPRCLTPYDLLGRPAWGLGVQLYGLRDSGAFGDFSSLAAFAKAAGAAGADALAISPTNALFPAAPERCSPYSPSSRDHLNILFGDPSSIGAPPPAAAGGPLIDWSASAAAKLARLNAAYHVFAGDARLDEFIAAGGQALRRHALFEALDERFAPTLGAGNWRAWPAPFRTPKTAEHEADALGLGDRVGFFLFAQWLADLGLAQSQAAAKAAGVGLGLIADLAVGLDPGGAHAWSRPQDLMMGLTLGAPPDAFQAAGQAWGITSFAPDALVESGYGPFLTTLRATLAHAGGVRIDHALGLGRLWVVPDGASADQGAYLRYPIQDLLSLITLESHRAGAVVIGEDLGVVPPGFRKRLAEHGLLGMRVLPFERDAEGAFRPPGEWDSRAVAMTSTHDLAPVAGWWRGRDIDWRRRLGAPGDRDAETLARAAEREAFWRTADHAGLTRAPPPAADVPQAADVAVDLALQLVAETTCELVLIPIEDLAGLDEAPNLPGVVEAHPNWRRRLPQPSSALLASPPVAARLERLRAQRPR</sequence>
<dbReference type="GO" id="GO:0005975">
    <property type="term" value="P:carbohydrate metabolic process"/>
    <property type="evidence" value="ECO:0007669"/>
    <property type="project" value="InterPro"/>
</dbReference>
<evidence type="ECO:0000256" key="8">
    <source>
        <dbReference type="ARBA" id="ARBA00031423"/>
    </source>
</evidence>
<dbReference type="AlphaFoldDB" id="A0A2N5DRI7"/>
<dbReference type="SUPFAM" id="SSF51445">
    <property type="entry name" value="(Trans)glycosidases"/>
    <property type="match status" value="1"/>
</dbReference>
<dbReference type="Proteomes" id="UP000234479">
    <property type="component" value="Unassembled WGS sequence"/>
</dbReference>
<evidence type="ECO:0000256" key="7">
    <source>
        <dbReference type="ARBA" id="ARBA00023277"/>
    </source>
</evidence>
<dbReference type="OrthoDB" id="9761577at2"/>
<comment type="similarity">
    <text evidence="2 10">Belongs to the disproportionating enzyme family.</text>
</comment>
<dbReference type="EMBL" id="PJRS01000006">
    <property type="protein sequence ID" value="PLR28668.1"/>
    <property type="molecule type" value="Genomic_DNA"/>
</dbReference>
<evidence type="ECO:0000313" key="11">
    <source>
        <dbReference type="EMBL" id="PLR28668.1"/>
    </source>
</evidence>
<dbReference type="Pfam" id="PF02446">
    <property type="entry name" value="Glyco_hydro_77"/>
    <property type="match status" value="1"/>
</dbReference>
<evidence type="ECO:0000256" key="1">
    <source>
        <dbReference type="ARBA" id="ARBA00000439"/>
    </source>
</evidence>
<dbReference type="NCBIfam" id="TIGR00217">
    <property type="entry name" value="malQ"/>
    <property type="match status" value="1"/>
</dbReference>
<dbReference type="RefSeq" id="WP_101716286.1">
    <property type="nucleotide sequence ID" value="NZ_PJRS01000006.1"/>
</dbReference>
<keyword evidence="5 10" id="KW-0328">Glycosyltransferase</keyword>
<evidence type="ECO:0000256" key="2">
    <source>
        <dbReference type="ARBA" id="ARBA00005684"/>
    </source>
</evidence>